<dbReference type="Gene3D" id="3.30.70.80">
    <property type="entry name" value="Peptidase S8 propeptide/proteinase inhibitor I9"/>
    <property type="match status" value="1"/>
</dbReference>
<evidence type="ECO:0000256" key="7">
    <source>
        <dbReference type="SAM" id="SignalP"/>
    </source>
</evidence>
<dbReference type="PROSITE" id="PS00137">
    <property type="entry name" value="SUBTILASE_HIS"/>
    <property type="match status" value="1"/>
</dbReference>
<evidence type="ECO:0000313" key="10">
    <source>
        <dbReference type="EMBL" id="KAF2870119.1"/>
    </source>
</evidence>
<dbReference type="CDD" id="cd04077">
    <property type="entry name" value="Peptidases_S8_PCSK9_ProteinaseK_like"/>
    <property type="match status" value="1"/>
</dbReference>
<dbReference type="PROSITE" id="PS51892">
    <property type="entry name" value="SUBTILASE"/>
    <property type="match status" value="1"/>
</dbReference>
<dbReference type="GO" id="GO:0005576">
    <property type="term" value="C:extracellular region"/>
    <property type="evidence" value="ECO:0007669"/>
    <property type="project" value="UniProtKB-ARBA"/>
</dbReference>
<dbReference type="OrthoDB" id="206201at2759"/>
<evidence type="ECO:0000256" key="4">
    <source>
        <dbReference type="ARBA" id="ARBA00022801"/>
    </source>
</evidence>
<dbReference type="Pfam" id="PF00082">
    <property type="entry name" value="Peptidase_S8"/>
    <property type="match status" value="1"/>
</dbReference>
<dbReference type="InterPro" id="IPR023828">
    <property type="entry name" value="Peptidase_S8_Ser-AS"/>
</dbReference>
<dbReference type="PRINTS" id="PR00723">
    <property type="entry name" value="SUBTILISIN"/>
</dbReference>
<dbReference type="PROSITE" id="PS00138">
    <property type="entry name" value="SUBTILASE_SER"/>
    <property type="match status" value="1"/>
</dbReference>
<evidence type="ECO:0000256" key="3">
    <source>
        <dbReference type="ARBA" id="ARBA00022729"/>
    </source>
</evidence>
<dbReference type="InterPro" id="IPR010259">
    <property type="entry name" value="S8pro/Inhibitor_I9"/>
</dbReference>
<reference evidence="10 11" key="1">
    <citation type="submission" date="2020-01" db="EMBL/GenBank/DDBJ databases">
        <authorList>
            <consortium name="DOE Joint Genome Institute"/>
            <person name="Haridas S."/>
            <person name="Albert R."/>
            <person name="Binder M."/>
            <person name="Bloem J."/>
            <person name="Labutti K."/>
            <person name="Salamov A."/>
            <person name="Andreopoulos B."/>
            <person name="Baker S.E."/>
            <person name="Barry K."/>
            <person name="Bills G."/>
            <person name="Bluhm B.H."/>
            <person name="Cannon C."/>
            <person name="Castanera R."/>
            <person name="Culley D.E."/>
            <person name="Daum C."/>
            <person name="Ezra D."/>
            <person name="Gonzalez J.B."/>
            <person name="Henrissat B."/>
            <person name="Kuo A."/>
            <person name="Liang C."/>
            <person name="Lipzen A."/>
            <person name="Lutzoni F."/>
            <person name="Magnuson J."/>
            <person name="Mondo S."/>
            <person name="Nolan M."/>
            <person name="Ohm R."/>
            <person name="Pangilinan J."/>
            <person name="Park H.-J.H."/>
            <person name="Ramirez L."/>
            <person name="Alfaro M."/>
            <person name="Sun H."/>
            <person name="Tritt A."/>
            <person name="Yoshinaga Y."/>
            <person name="Zwiers L.-H.L."/>
            <person name="Turgeon B.G."/>
            <person name="Goodwin S.B."/>
            <person name="Spatafora J.W."/>
            <person name="Crous P.W."/>
            <person name="Grigoriev I.V."/>
        </authorList>
    </citation>
    <scope>NUCLEOTIDE SEQUENCE [LARGE SCALE GENOMIC DNA]</scope>
    <source>
        <strain evidence="10 11">CBS 611.86</strain>
    </source>
</reference>
<evidence type="ECO:0000313" key="11">
    <source>
        <dbReference type="Proteomes" id="UP000481861"/>
    </source>
</evidence>
<dbReference type="Gene3D" id="3.40.50.200">
    <property type="entry name" value="Peptidase S8/S53 domain"/>
    <property type="match status" value="1"/>
</dbReference>
<comment type="caution">
    <text evidence="10">The sequence shown here is derived from an EMBL/GenBank/DDBJ whole genome shotgun (WGS) entry which is preliminary data.</text>
</comment>
<dbReference type="SUPFAM" id="SSF54897">
    <property type="entry name" value="Protease propeptides/inhibitors"/>
    <property type="match status" value="1"/>
</dbReference>
<dbReference type="PANTHER" id="PTHR43806">
    <property type="entry name" value="PEPTIDASE S8"/>
    <property type="match status" value="1"/>
</dbReference>
<feature type="active site" description="Charge relay system" evidence="6">
    <location>
        <position position="161"/>
    </location>
</feature>
<evidence type="ECO:0000259" key="8">
    <source>
        <dbReference type="Pfam" id="PF00082"/>
    </source>
</evidence>
<dbReference type="InterPro" id="IPR036852">
    <property type="entry name" value="Peptidase_S8/S53_dom_sf"/>
</dbReference>
<dbReference type="InterPro" id="IPR022398">
    <property type="entry name" value="Peptidase_S8_His-AS"/>
</dbReference>
<comment type="similarity">
    <text evidence="1 6">Belongs to the peptidase S8 family.</text>
</comment>
<dbReference type="InterPro" id="IPR037045">
    <property type="entry name" value="S8pro/Inhibitor_I9_sf"/>
</dbReference>
<feature type="active site" description="Charge relay system" evidence="6">
    <location>
        <position position="192"/>
    </location>
</feature>
<dbReference type="PANTHER" id="PTHR43806:SF58">
    <property type="entry name" value="ALKALINE PROTEASE 1-RELATED"/>
    <property type="match status" value="1"/>
</dbReference>
<feature type="signal peptide" evidence="7">
    <location>
        <begin position="1"/>
        <end position="21"/>
    </location>
</feature>
<dbReference type="FunFam" id="3.40.50.200:FF:000014">
    <property type="entry name" value="Proteinase K"/>
    <property type="match status" value="1"/>
</dbReference>
<keyword evidence="3 7" id="KW-0732">Signal</keyword>
<protein>
    <submittedName>
        <fullName evidence="10">Peptidase S8/S53 domain-containing protein</fullName>
    </submittedName>
</protein>
<feature type="domain" description="Peptidase S8/S53" evidence="8">
    <location>
        <begin position="159"/>
        <end position="387"/>
    </location>
</feature>
<dbReference type="Proteomes" id="UP000481861">
    <property type="component" value="Unassembled WGS sequence"/>
</dbReference>
<dbReference type="InterPro" id="IPR000209">
    <property type="entry name" value="Peptidase_S8/S53_dom"/>
</dbReference>
<keyword evidence="11" id="KW-1185">Reference proteome</keyword>
<dbReference type="GO" id="GO:0004252">
    <property type="term" value="F:serine-type endopeptidase activity"/>
    <property type="evidence" value="ECO:0007669"/>
    <property type="project" value="UniProtKB-UniRule"/>
</dbReference>
<evidence type="ECO:0000259" key="9">
    <source>
        <dbReference type="Pfam" id="PF05922"/>
    </source>
</evidence>
<keyword evidence="2 6" id="KW-0645">Protease</keyword>
<organism evidence="10 11">
    <name type="scientific">Massariosphaeria phaeospora</name>
    <dbReference type="NCBI Taxonomy" id="100035"/>
    <lineage>
        <taxon>Eukaryota</taxon>
        <taxon>Fungi</taxon>
        <taxon>Dikarya</taxon>
        <taxon>Ascomycota</taxon>
        <taxon>Pezizomycotina</taxon>
        <taxon>Dothideomycetes</taxon>
        <taxon>Pleosporomycetidae</taxon>
        <taxon>Pleosporales</taxon>
        <taxon>Pleosporales incertae sedis</taxon>
        <taxon>Massariosphaeria</taxon>
    </lineage>
</organism>
<accession>A0A7C8M6Q1</accession>
<dbReference type="Pfam" id="PF05922">
    <property type="entry name" value="Inhibitor_I9"/>
    <property type="match status" value="1"/>
</dbReference>
<keyword evidence="4 6" id="KW-0378">Hydrolase</keyword>
<proteinExistence type="inferred from homology"/>
<dbReference type="InterPro" id="IPR015500">
    <property type="entry name" value="Peptidase_S8_subtilisin-rel"/>
</dbReference>
<dbReference type="GO" id="GO:0006508">
    <property type="term" value="P:proteolysis"/>
    <property type="evidence" value="ECO:0007669"/>
    <property type="project" value="UniProtKB-KW"/>
</dbReference>
<keyword evidence="5 6" id="KW-0720">Serine protease</keyword>
<dbReference type="EMBL" id="JAADJZ010000014">
    <property type="protein sequence ID" value="KAF2870119.1"/>
    <property type="molecule type" value="Genomic_DNA"/>
</dbReference>
<evidence type="ECO:0000256" key="2">
    <source>
        <dbReference type="ARBA" id="ARBA00022670"/>
    </source>
</evidence>
<name>A0A7C8M6Q1_9PLEO</name>
<dbReference type="AlphaFoldDB" id="A0A7C8M6Q1"/>
<dbReference type="InterPro" id="IPR050131">
    <property type="entry name" value="Peptidase_S8_subtilisin-like"/>
</dbReference>
<sequence>MQFFTRALALAAAVVPFLAQAAPVAGTRAGELVPGKWIVRLKPEADVATIAAHHVKVREIHARNIARRDVAEEETGGVEREYGFGGFKGYAGAFDIATVEELKNRPEVLSVEADSIMTILELVTQENAPWGLASISSRTNGATSYTYDSSAGTGHFNYVVDTGIRTTHQEFAGRAQWGYNAVNTNNADSQGHGTHVSGTIAGLTYGVAKNATLIAVKVFEGSSGTASTVIAGFDWAVNDIVAQSRQTTAVVNLSLGGAGSPTWDAAISAAWAAGVLAVAAAGNENQPADTRSPARSPEALTVGNVQSNDARYGGASGSNYGPAVDVFAAGTDILSAYRTSDVATARLSGTSMACPHVAGLVSYVRGVEGPMTAEVVKARVLELATKGRVTDAKGSANLLAFNGVGEV</sequence>
<dbReference type="SUPFAM" id="SSF52743">
    <property type="entry name" value="Subtilisin-like"/>
    <property type="match status" value="1"/>
</dbReference>
<dbReference type="InterPro" id="IPR034193">
    <property type="entry name" value="PCSK9_ProteinaseK-like"/>
</dbReference>
<feature type="active site" description="Charge relay system" evidence="6">
    <location>
        <position position="351"/>
    </location>
</feature>
<feature type="domain" description="Inhibitor I9" evidence="9">
    <location>
        <begin position="37"/>
        <end position="118"/>
    </location>
</feature>
<feature type="chain" id="PRO_5028952332" evidence="7">
    <location>
        <begin position="22"/>
        <end position="407"/>
    </location>
</feature>
<gene>
    <name evidence="10" type="ORF">BDV95DRAFT_74243</name>
</gene>
<evidence type="ECO:0000256" key="1">
    <source>
        <dbReference type="ARBA" id="ARBA00011073"/>
    </source>
</evidence>
<evidence type="ECO:0000256" key="5">
    <source>
        <dbReference type="ARBA" id="ARBA00022825"/>
    </source>
</evidence>
<evidence type="ECO:0000256" key="6">
    <source>
        <dbReference type="PROSITE-ProRule" id="PRU01240"/>
    </source>
</evidence>